<dbReference type="InterPro" id="IPR011333">
    <property type="entry name" value="SKP1/BTB/POZ_sf"/>
</dbReference>
<organism evidence="4 5">
    <name type="scientific">Cyphomyrmex costatus</name>
    <dbReference type="NCBI Taxonomy" id="456900"/>
    <lineage>
        <taxon>Eukaryota</taxon>
        <taxon>Metazoa</taxon>
        <taxon>Ecdysozoa</taxon>
        <taxon>Arthropoda</taxon>
        <taxon>Hexapoda</taxon>
        <taxon>Insecta</taxon>
        <taxon>Pterygota</taxon>
        <taxon>Neoptera</taxon>
        <taxon>Endopterygota</taxon>
        <taxon>Hymenoptera</taxon>
        <taxon>Apocrita</taxon>
        <taxon>Aculeata</taxon>
        <taxon>Formicoidea</taxon>
        <taxon>Formicidae</taxon>
        <taxon>Myrmicinae</taxon>
        <taxon>Cyphomyrmex</taxon>
    </lineage>
</organism>
<feature type="repeat" description="RCC1" evidence="2">
    <location>
        <begin position="274"/>
        <end position="326"/>
    </location>
</feature>
<dbReference type="EMBL" id="KQ976750">
    <property type="protein sequence ID" value="KYN08720.1"/>
    <property type="molecule type" value="Genomic_DNA"/>
</dbReference>
<dbReference type="Gene3D" id="2.130.10.30">
    <property type="entry name" value="Regulator of chromosome condensation 1/beta-lactamase-inhibitor protein II"/>
    <property type="match status" value="2"/>
</dbReference>
<feature type="repeat" description="RCC1" evidence="2">
    <location>
        <begin position="220"/>
        <end position="273"/>
    </location>
</feature>
<accession>A0A195D754</accession>
<proteinExistence type="predicted"/>
<keyword evidence="1" id="KW-0677">Repeat</keyword>
<feature type="repeat" description="RCC1" evidence="2">
    <location>
        <begin position="95"/>
        <end position="146"/>
    </location>
</feature>
<dbReference type="STRING" id="456900.A0A195D754"/>
<dbReference type="Pfam" id="PF00415">
    <property type="entry name" value="RCC1"/>
    <property type="match status" value="1"/>
</dbReference>
<evidence type="ECO:0000259" key="3">
    <source>
        <dbReference type="PROSITE" id="PS50097"/>
    </source>
</evidence>
<dbReference type="AlphaFoldDB" id="A0A195D754"/>
<name>A0A195D754_9HYME</name>
<feature type="domain" description="BTB" evidence="3">
    <location>
        <begin position="393"/>
        <end position="460"/>
    </location>
</feature>
<dbReference type="Pfam" id="PF13540">
    <property type="entry name" value="RCC1_2"/>
    <property type="match status" value="2"/>
</dbReference>
<dbReference type="PANTHER" id="PTHR22872:SF2">
    <property type="entry name" value="INHIBITOR OF BRUTON TYROSINE KINASE"/>
    <property type="match status" value="1"/>
</dbReference>
<dbReference type="SUPFAM" id="SSF54695">
    <property type="entry name" value="POZ domain"/>
    <property type="match status" value="1"/>
</dbReference>
<dbReference type="Proteomes" id="UP000078542">
    <property type="component" value="Unassembled WGS sequence"/>
</dbReference>
<sequence>MYSDLRSWPIFNSLEPKFVSQIHMVFVYGKLGNEALIVTKDKMVYGLGNNVNGCLGIGDENSTLELKKVEALCGKDIKTFACGIGPHVLALTKEGEVYSWGSNHCGQLGHGSIIDNAPMLNVPILVKEDIIDIACGSSHSTVLTKDCKIYMWGDNQYLQLGFLNSQHYSDEYNNYYNGRFYTTSQLTFRAIPVLLELINEMKVVCVSCGGTFTIVITENGKVYSCGNNSVGQLGRPSNKNIDELRQVDSLNDKAFTVIKVVCGFEHTLALTDDRQIYAWGGNNNGQLGIGNQNDSTKPILVECELQRIKWIDIVALSCYNISVAVSEEGCVYVWGDCRGESILTPTATSFSNVHDAIAYYGPSVMHKPLVLYMSEGPSILESLKASFDESSTSDLKIQVEDQFIHVHKAILMIRSEYFKNMFQHDWIENNQNVIKHDQFSYAVYKAFLKYLYIDAIDLPIEEVSDLLDLAESYCEKSLKHSCIQMIKQGITASNVEYFHGIALKYALEELQEFCIKFALINHTSALMLRQDDFAKQVQNIIKIFIMKACEVNNFNSISLS</sequence>
<dbReference type="CDD" id="cd18298">
    <property type="entry name" value="BTB_POZ_RCBTB1_2"/>
    <property type="match status" value="1"/>
</dbReference>
<dbReference type="PRINTS" id="PR00633">
    <property type="entry name" value="RCCNDNSATION"/>
</dbReference>
<reference evidence="4 5" key="1">
    <citation type="submission" date="2016-03" db="EMBL/GenBank/DDBJ databases">
        <title>Cyphomyrmex costatus WGS genome.</title>
        <authorList>
            <person name="Nygaard S."/>
            <person name="Hu H."/>
            <person name="Boomsma J."/>
            <person name="Zhang G."/>
        </authorList>
    </citation>
    <scope>NUCLEOTIDE SEQUENCE [LARGE SCALE GENOMIC DNA]</scope>
    <source>
        <strain evidence="4">MS0001</strain>
        <tissue evidence="4">Whole body</tissue>
    </source>
</reference>
<dbReference type="InterPro" id="IPR000408">
    <property type="entry name" value="Reg_chr_condens"/>
</dbReference>
<dbReference type="Pfam" id="PF00651">
    <property type="entry name" value="BTB"/>
    <property type="match status" value="1"/>
</dbReference>
<dbReference type="PANTHER" id="PTHR22872">
    <property type="entry name" value="BTK-BINDING PROTEIN-RELATED"/>
    <property type="match status" value="1"/>
</dbReference>
<dbReference type="InterPro" id="IPR051625">
    <property type="entry name" value="Signaling_Regulatory_Domain"/>
</dbReference>
<evidence type="ECO:0000256" key="2">
    <source>
        <dbReference type="PROSITE-ProRule" id="PRU00235"/>
    </source>
</evidence>
<keyword evidence="5" id="KW-1185">Reference proteome</keyword>
<dbReference type="InterPro" id="IPR000210">
    <property type="entry name" value="BTB/POZ_dom"/>
</dbReference>
<dbReference type="SMART" id="SM00225">
    <property type="entry name" value="BTB"/>
    <property type="match status" value="1"/>
</dbReference>
<dbReference type="Gene3D" id="3.30.710.10">
    <property type="entry name" value="Potassium Channel Kv1.1, Chain A"/>
    <property type="match status" value="1"/>
</dbReference>
<dbReference type="InterPro" id="IPR009091">
    <property type="entry name" value="RCC1/BLIP-II"/>
</dbReference>
<dbReference type="SUPFAM" id="SSF50985">
    <property type="entry name" value="RCC1/BLIP-II"/>
    <property type="match status" value="1"/>
</dbReference>
<feature type="repeat" description="RCC1" evidence="2">
    <location>
        <begin position="147"/>
        <end position="219"/>
    </location>
</feature>
<gene>
    <name evidence="4" type="ORF">ALC62_00392</name>
</gene>
<dbReference type="PROSITE" id="PS50012">
    <property type="entry name" value="RCC1_3"/>
    <property type="match status" value="4"/>
</dbReference>
<dbReference type="PROSITE" id="PS50097">
    <property type="entry name" value="BTB"/>
    <property type="match status" value="1"/>
</dbReference>
<protein>
    <submittedName>
        <fullName evidence="4">RCC1 and BTB domain-containing protein 1</fullName>
    </submittedName>
</protein>
<evidence type="ECO:0000313" key="4">
    <source>
        <dbReference type="EMBL" id="KYN08720.1"/>
    </source>
</evidence>
<evidence type="ECO:0000256" key="1">
    <source>
        <dbReference type="ARBA" id="ARBA00022737"/>
    </source>
</evidence>
<evidence type="ECO:0000313" key="5">
    <source>
        <dbReference type="Proteomes" id="UP000078542"/>
    </source>
</evidence>